<evidence type="ECO:0000313" key="4">
    <source>
        <dbReference type="Proteomes" id="UP000280346"/>
    </source>
</evidence>
<dbReference type="SUPFAM" id="SSF51735">
    <property type="entry name" value="NAD(P)-binding Rossmann-fold domains"/>
    <property type="match status" value="1"/>
</dbReference>
<name>A0A433JES3_9PROT</name>
<gene>
    <name evidence="3" type="ORF">EJ913_00195</name>
</gene>
<sequence length="258" mass="26443">MQEWAVVTGGNRNIGAAIARRLTLDGYKVAVASRTPPDHGFFAEYVPLDLADPEGAAGALADAVGDRPVTRFVHNAAIAPLAPGAEVPQADVAGVYAVNVGSFIALAQVLLPSMRAQGVGRIVAIGSRAALGKQGRTAYAASKAALSGVVRSWALEMGGEGVTVNVVAPGPVRTSLFDAANPPGDPMTRKLMHGVPVGFIGEPDDIAHAVSFFTGDAARFVTGQVLFVCGGTSIGFIDPEGRADVTHRHAGAFPEAQP</sequence>
<dbReference type="EMBL" id="RZIJ01000001">
    <property type="protein sequence ID" value="RUQ75580.1"/>
    <property type="molecule type" value="Genomic_DNA"/>
</dbReference>
<dbReference type="SMART" id="SM00822">
    <property type="entry name" value="PKS_KR"/>
    <property type="match status" value="1"/>
</dbReference>
<dbReference type="Proteomes" id="UP000280346">
    <property type="component" value="Unassembled WGS sequence"/>
</dbReference>
<reference evidence="3 4" key="1">
    <citation type="submission" date="2018-12" db="EMBL/GenBank/DDBJ databases">
        <authorList>
            <person name="Yang Y."/>
        </authorList>
    </citation>
    <scope>NUCLEOTIDE SEQUENCE [LARGE SCALE GENOMIC DNA]</scope>
    <source>
        <strain evidence="3 4">GSF71</strain>
    </source>
</reference>
<proteinExistence type="inferred from homology"/>
<dbReference type="Pfam" id="PF13561">
    <property type="entry name" value="adh_short_C2"/>
    <property type="match status" value="1"/>
</dbReference>
<dbReference type="AlphaFoldDB" id="A0A433JES3"/>
<accession>A0A433JES3</accession>
<dbReference type="InterPro" id="IPR057326">
    <property type="entry name" value="KR_dom"/>
</dbReference>
<dbReference type="OrthoDB" id="9779623at2"/>
<organism evidence="3 4">
    <name type="scientific">Azospirillum doebereinerae</name>
    <dbReference type="NCBI Taxonomy" id="92933"/>
    <lineage>
        <taxon>Bacteria</taxon>
        <taxon>Pseudomonadati</taxon>
        <taxon>Pseudomonadota</taxon>
        <taxon>Alphaproteobacteria</taxon>
        <taxon>Rhodospirillales</taxon>
        <taxon>Azospirillaceae</taxon>
        <taxon>Azospirillum</taxon>
    </lineage>
</organism>
<dbReference type="InterPro" id="IPR036291">
    <property type="entry name" value="NAD(P)-bd_dom_sf"/>
</dbReference>
<evidence type="ECO:0000313" key="3">
    <source>
        <dbReference type="EMBL" id="RUQ75580.1"/>
    </source>
</evidence>
<dbReference type="InterPro" id="IPR002347">
    <property type="entry name" value="SDR_fam"/>
</dbReference>
<protein>
    <submittedName>
        <fullName evidence="3">SDR family oxidoreductase</fullName>
    </submittedName>
</protein>
<comment type="caution">
    <text evidence="3">The sequence shown here is derived from an EMBL/GenBank/DDBJ whole genome shotgun (WGS) entry which is preliminary data.</text>
</comment>
<dbReference type="Gene3D" id="3.40.50.720">
    <property type="entry name" value="NAD(P)-binding Rossmann-like Domain"/>
    <property type="match status" value="1"/>
</dbReference>
<feature type="domain" description="Ketoreductase" evidence="2">
    <location>
        <begin position="3"/>
        <end position="175"/>
    </location>
</feature>
<dbReference type="PANTHER" id="PTHR42879:SF2">
    <property type="entry name" value="3-OXOACYL-[ACYL-CARRIER-PROTEIN] REDUCTASE FABG"/>
    <property type="match status" value="1"/>
</dbReference>
<dbReference type="InterPro" id="IPR050259">
    <property type="entry name" value="SDR"/>
</dbReference>
<comment type="similarity">
    <text evidence="1">Belongs to the short-chain dehydrogenases/reductases (SDR) family.</text>
</comment>
<keyword evidence="4" id="KW-1185">Reference proteome</keyword>
<dbReference type="PANTHER" id="PTHR42879">
    <property type="entry name" value="3-OXOACYL-(ACYL-CARRIER-PROTEIN) REDUCTASE"/>
    <property type="match status" value="1"/>
</dbReference>
<dbReference type="RefSeq" id="WP_126993679.1">
    <property type="nucleotide sequence ID" value="NZ_CP173190.1"/>
</dbReference>
<dbReference type="CDD" id="cd05233">
    <property type="entry name" value="SDR_c"/>
    <property type="match status" value="1"/>
</dbReference>
<evidence type="ECO:0000259" key="2">
    <source>
        <dbReference type="SMART" id="SM00822"/>
    </source>
</evidence>
<evidence type="ECO:0000256" key="1">
    <source>
        <dbReference type="ARBA" id="ARBA00006484"/>
    </source>
</evidence>
<dbReference type="PRINTS" id="PR00081">
    <property type="entry name" value="GDHRDH"/>
</dbReference>